<gene>
    <name evidence="1" type="ORF">M378DRAFT_155464</name>
</gene>
<reference evidence="1 2" key="1">
    <citation type="submission" date="2014-04" db="EMBL/GenBank/DDBJ databases">
        <title>Evolutionary Origins and Diversification of the Mycorrhizal Mutualists.</title>
        <authorList>
            <consortium name="DOE Joint Genome Institute"/>
            <consortium name="Mycorrhizal Genomics Consortium"/>
            <person name="Kohler A."/>
            <person name="Kuo A."/>
            <person name="Nagy L.G."/>
            <person name="Floudas D."/>
            <person name="Copeland A."/>
            <person name="Barry K.W."/>
            <person name="Cichocki N."/>
            <person name="Veneault-Fourrey C."/>
            <person name="LaButti K."/>
            <person name="Lindquist E.A."/>
            <person name="Lipzen A."/>
            <person name="Lundell T."/>
            <person name="Morin E."/>
            <person name="Murat C."/>
            <person name="Riley R."/>
            <person name="Ohm R."/>
            <person name="Sun H."/>
            <person name="Tunlid A."/>
            <person name="Henrissat B."/>
            <person name="Grigoriev I.V."/>
            <person name="Hibbett D.S."/>
            <person name="Martin F."/>
        </authorList>
    </citation>
    <scope>NUCLEOTIDE SEQUENCE [LARGE SCALE GENOMIC DNA]</scope>
    <source>
        <strain evidence="1 2">Koide BX008</strain>
    </source>
</reference>
<accession>A0A0C2XQB7</accession>
<evidence type="ECO:0000313" key="1">
    <source>
        <dbReference type="EMBL" id="KIL71841.1"/>
    </source>
</evidence>
<dbReference type="EMBL" id="KN818222">
    <property type="protein sequence ID" value="KIL71841.1"/>
    <property type="molecule type" value="Genomic_DNA"/>
</dbReference>
<dbReference type="HOGENOM" id="CLU_2120471_0_0_1"/>
<evidence type="ECO:0000313" key="2">
    <source>
        <dbReference type="Proteomes" id="UP000054549"/>
    </source>
</evidence>
<protein>
    <submittedName>
        <fullName evidence="1">Uncharacterized protein</fullName>
    </submittedName>
</protein>
<name>A0A0C2XQB7_AMAMK</name>
<dbReference type="AlphaFoldDB" id="A0A0C2XQB7"/>
<organism evidence="1 2">
    <name type="scientific">Amanita muscaria (strain Koide BX008)</name>
    <dbReference type="NCBI Taxonomy" id="946122"/>
    <lineage>
        <taxon>Eukaryota</taxon>
        <taxon>Fungi</taxon>
        <taxon>Dikarya</taxon>
        <taxon>Basidiomycota</taxon>
        <taxon>Agaricomycotina</taxon>
        <taxon>Agaricomycetes</taxon>
        <taxon>Agaricomycetidae</taxon>
        <taxon>Agaricales</taxon>
        <taxon>Pluteineae</taxon>
        <taxon>Amanitaceae</taxon>
        <taxon>Amanita</taxon>
    </lineage>
</organism>
<keyword evidence="2" id="KW-1185">Reference proteome</keyword>
<proteinExistence type="predicted"/>
<dbReference type="InParanoid" id="A0A0C2XQB7"/>
<sequence length="114" mass="12638">MAQLRPSLCDRHGTFLMLKVRLYHYSTLQNFAVHTNSSDDDLEEIPSRSASCSGLLFFCDAEIRPIPLGRCSCPCGKSGRGLRLALPGEGRIYARRRVDTASSGTKQCLRTIFA</sequence>
<dbReference type="Proteomes" id="UP000054549">
    <property type="component" value="Unassembled WGS sequence"/>
</dbReference>